<feature type="transmembrane region" description="Helical" evidence="1">
    <location>
        <begin position="59"/>
        <end position="76"/>
    </location>
</feature>
<dbReference type="AlphaFoldDB" id="Q8GAD6"/>
<dbReference type="EMBL" id="AJ507836">
    <property type="protein sequence ID" value="CAD47995.1"/>
    <property type="molecule type" value="Genomic_DNA"/>
</dbReference>
<name>Q8GAD6_PAENI</name>
<reference evidence="2" key="1">
    <citation type="journal article" date="2003" name="J. Bacteriol.">
        <title>Sequence of the 165-kilobase catabolic plasmid pAO1 from Arthrobacter nicotinovorans and identification of a pAO1-dependent nicotine uptake system.</title>
        <authorList>
            <person name="Igloi G.L."/>
            <person name="Brandsch R."/>
        </authorList>
    </citation>
    <scope>NUCLEOTIDE SEQUENCE [LARGE SCALE GENOMIC DNA]</scope>
    <source>
        <strain evidence="2">ATCC 49919</strain>
        <plasmid evidence="2">pAO1</plasmid>
    </source>
</reference>
<reference evidence="2" key="2">
    <citation type="submission" date="2013-12" db="EMBL/GenBank/DDBJ databases">
        <authorList>
            <person name="Mihasan M."/>
            <person name="Brandsch R."/>
        </authorList>
    </citation>
    <scope>NUCLEOTIDE SEQUENCE</scope>
    <source>
        <strain evidence="2">ATCC 49919</strain>
        <plasmid evidence="2">pAO1</plasmid>
    </source>
</reference>
<feature type="transmembrane region" description="Helical" evidence="1">
    <location>
        <begin position="28"/>
        <end position="47"/>
    </location>
</feature>
<keyword evidence="1" id="KW-0472">Membrane</keyword>
<dbReference type="RefSeq" id="WP_016359506.1">
    <property type="nucleotide sequence ID" value="NC_021229.1"/>
</dbReference>
<evidence type="ECO:0000313" key="2">
    <source>
        <dbReference type="EMBL" id="CAD47995.1"/>
    </source>
</evidence>
<feature type="transmembrane region" description="Helical" evidence="1">
    <location>
        <begin position="96"/>
        <end position="115"/>
    </location>
</feature>
<feature type="transmembrane region" description="Helical" evidence="1">
    <location>
        <begin position="135"/>
        <end position="154"/>
    </location>
</feature>
<keyword evidence="1" id="KW-1133">Transmembrane helix</keyword>
<accession>Q8GAD6</accession>
<keyword evidence="1" id="KW-0812">Transmembrane</keyword>
<feature type="transmembrane region" description="Helical" evidence="1">
    <location>
        <begin position="210"/>
        <end position="228"/>
    </location>
</feature>
<evidence type="ECO:0008006" key="3">
    <source>
        <dbReference type="Google" id="ProtNLM"/>
    </source>
</evidence>
<protein>
    <recommendedName>
        <fullName evidence="3">Histidine kinase N-terminal 7TM region domain-containing protein</fullName>
    </recommendedName>
</protein>
<proteinExistence type="predicted"/>
<geneLocation type="plasmid" evidence="2">
    <name>pAO1</name>
</geneLocation>
<keyword evidence="2" id="KW-0614">Plasmid</keyword>
<evidence type="ECO:0000256" key="1">
    <source>
        <dbReference type="SAM" id="Phobius"/>
    </source>
</evidence>
<sequence length="327" mass="35623">MEVFVAGLMIALTLVVVATRRHGKDTSILWASVQISISLLLNLNPVYMSTDRLLGGRNYADLAANLLLLVGVYFLARAIHRAASPASEFGGSPRVLGSAAVVVAGTAAASLFWFIEAPTTSTAFMQAYGAQPAAALYSAVQYVYIGCVMAMAGWTCFKFRKSWSAGVYKAAFALVGWGCISAVLLVIHVLLLDALHLLGEKETMRSLSGLYAALNSTTFALLCTGLALPPAKRRILTILDATRTKSVLAELMPVWRNAVVGNSGVTLDTRVVENRDHRPRRQLHRMIVEIQDSLVRDPYARERIGEDGLRMLAQAGAHLDRRAWHQR</sequence>
<feature type="transmembrane region" description="Helical" evidence="1">
    <location>
        <begin position="174"/>
        <end position="198"/>
    </location>
</feature>
<organism evidence="2">
    <name type="scientific">Paenarthrobacter nicotinovorans</name>
    <name type="common">Arthrobacter nicotinovorans</name>
    <dbReference type="NCBI Taxonomy" id="29320"/>
    <lineage>
        <taxon>Bacteria</taxon>
        <taxon>Bacillati</taxon>
        <taxon>Actinomycetota</taxon>
        <taxon>Actinomycetes</taxon>
        <taxon>Micrococcales</taxon>
        <taxon>Micrococcaceae</taxon>
        <taxon>Paenarthrobacter</taxon>
    </lineage>
</organism>